<keyword evidence="2" id="KW-1185">Reference proteome</keyword>
<reference evidence="1" key="1">
    <citation type="submission" date="2022-06" db="EMBL/GenBank/DDBJ databases">
        <title>Sphingomonas sp. nov. isolated from rhizosphere soil of tomato.</title>
        <authorList>
            <person name="Dong H."/>
            <person name="Gao R."/>
        </authorList>
    </citation>
    <scope>NUCLEOTIDE SEQUENCE</scope>
    <source>
        <strain evidence="1">MMSM24</strain>
    </source>
</reference>
<gene>
    <name evidence="1" type="ORF">NEE01_14490</name>
</gene>
<dbReference type="EMBL" id="JANFAV010000010">
    <property type="protein sequence ID" value="MCW6535988.1"/>
    <property type="molecule type" value="Genomic_DNA"/>
</dbReference>
<proteinExistence type="predicted"/>
<name>A0AA41ZAH8_9SPHN</name>
<evidence type="ECO:0000313" key="2">
    <source>
        <dbReference type="Proteomes" id="UP001165565"/>
    </source>
</evidence>
<comment type="caution">
    <text evidence="1">The sequence shown here is derived from an EMBL/GenBank/DDBJ whole genome shotgun (WGS) entry which is preliminary data.</text>
</comment>
<sequence length="68" mass="7373">MTLRASPIIGNARVMDDIQPIILAAVERAPQWVRHDLASPEATIRTRAEEAMAAIITQALRNAEGSGH</sequence>
<accession>A0AA41ZAH8</accession>
<dbReference type="RefSeq" id="WP_265269500.1">
    <property type="nucleotide sequence ID" value="NZ_JANFAV010000010.1"/>
</dbReference>
<organism evidence="1 2">
    <name type="scientific">Sphingomonas lycopersici</name>
    <dbReference type="NCBI Taxonomy" id="2951807"/>
    <lineage>
        <taxon>Bacteria</taxon>
        <taxon>Pseudomonadati</taxon>
        <taxon>Pseudomonadota</taxon>
        <taxon>Alphaproteobacteria</taxon>
        <taxon>Sphingomonadales</taxon>
        <taxon>Sphingomonadaceae</taxon>
        <taxon>Sphingomonas</taxon>
    </lineage>
</organism>
<dbReference type="Proteomes" id="UP001165565">
    <property type="component" value="Unassembled WGS sequence"/>
</dbReference>
<dbReference type="AlphaFoldDB" id="A0AA41ZAH8"/>
<evidence type="ECO:0000313" key="1">
    <source>
        <dbReference type="EMBL" id="MCW6535988.1"/>
    </source>
</evidence>
<protein>
    <submittedName>
        <fullName evidence="1">Uncharacterized protein</fullName>
    </submittedName>
</protein>
<dbReference type="InterPro" id="IPR046662">
    <property type="entry name" value="DUF6771"/>
</dbReference>
<dbReference type="Pfam" id="PF20561">
    <property type="entry name" value="DUF6771"/>
    <property type="match status" value="1"/>
</dbReference>